<dbReference type="EMBL" id="CP027843">
    <property type="protein sequence ID" value="AVQ12430.1"/>
    <property type="molecule type" value="Genomic_DNA"/>
</dbReference>
<sequence length="335" mass="39657">MIKNPFDRGVKVMTKKTSYFSIRRKGFKICTFLFVCVFFWKPVLSQTVENKKSVFELLIKRQTYQWTPYDYTSYTERSISETSTKTDSVKQNQKVLIPFAFRYDQLERKFRIEISVYEIELANANAIVTRADSGGYSTKRQYFNPMLRSEAELNLYKIFDRIEDWKFFLGLGIRNINKYRYGYFLREGAYEEFFYTYGPQIVFRTDYRIWERFFLGFAVDLFYTEGNRFYKSKTMTLESISISTGNSGVRGIYRGSEIDFSFAYQFSDAFKFYVGYSYIYSYFSYYGFNQTDLNLGTVPSNPFFNTAASTMLSHPIKSGDHDILRGFYFGISVCF</sequence>
<dbReference type="AlphaFoldDB" id="A0A2P1QU46"/>
<dbReference type="Proteomes" id="UP000033961">
    <property type="component" value="Chromosome I"/>
</dbReference>
<organism evidence="1 2">
    <name type="scientific">Leptospira santarosai</name>
    <dbReference type="NCBI Taxonomy" id="28183"/>
    <lineage>
        <taxon>Bacteria</taxon>
        <taxon>Pseudomonadati</taxon>
        <taxon>Spirochaetota</taxon>
        <taxon>Spirochaetia</taxon>
        <taxon>Leptospirales</taxon>
        <taxon>Leptospiraceae</taxon>
        <taxon>Leptospira</taxon>
    </lineage>
</organism>
<name>A0A2P1QU46_9LEPT</name>
<gene>
    <name evidence="1" type="ORF">XB16_2103</name>
</gene>
<accession>A0A2P1QU46</accession>
<dbReference type="NCBIfam" id="TIGR04327">
    <property type="entry name" value="OMP_LA_2444"/>
    <property type="match status" value="1"/>
</dbReference>
<protein>
    <submittedName>
        <fullName evidence="1">Membrane protein</fullName>
    </submittedName>
</protein>
<evidence type="ECO:0000313" key="2">
    <source>
        <dbReference type="Proteomes" id="UP000033961"/>
    </source>
</evidence>
<reference evidence="1 2" key="1">
    <citation type="journal article" date="2015" name="Genome Announc.">
        <title>Draft Genome Sequences of Leptospira santarosai Strains U160, U164, and U233, Isolated from Asymptomatic Cattle.</title>
        <authorList>
            <person name="Kremer F.S."/>
            <person name="Eslabao M.R."/>
            <person name="Provisor M."/>
            <person name="Woloski R.D."/>
            <person name="Ramires O.V."/>
            <person name="Moreno L.Z."/>
            <person name="Moreno A.M."/>
            <person name="Hamond C."/>
            <person name="Lilenbaum W."/>
            <person name="Dellagostin O.A."/>
        </authorList>
    </citation>
    <scope>NUCLEOTIDE SEQUENCE [LARGE SCALE GENOMIC DNA]</scope>
    <source>
        <strain evidence="1 2">U160</strain>
    </source>
</reference>
<evidence type="ECO:0000313" key="1">
    <source>
        <dbReference type="EMBL" id="AVQ12430.1"/>
    </source>
</evidence>
<proteinExistence type="predicted"/>
<dbReference type="InterPro" id="IPR027614">
    <property type="entry name" value="OMP_Lepto"/>
</dbReference>